<comment type="similarity">
    <text evidence="1">Belongs to the LysR transcriptional regulatory family.</text>
</comment>
<dbReference type="InterPro" id="IPR036390">
    <property type="entry name" value="WH_DNA-bd_sf"/>
</dbReference>
<name>A0ABR8QWQ5_9CAUL</name>
<proteinExistence type="inferred from homology"/>
<keyword evidence="3" id="KW-0238">DNA-binding</keyword>
<dbReference type="Proteomes" id="UP000638918">
    <property type="component" value="Unassembled WGS sequence"/>
</dbReference>
<dbReference type="Pfam" id="PF00126">
    <property type="entry name" value="HTH_1"/>
    <property type="match status" value="1"/>
</dbReference>
<dbReference type="PROSITE" id="PS50931">
    <property type="entry name" value="HTH_LYSR"/>
    <property type="match status" value="1"/>
</dbReference>
<evidence type="ECO:0000256" key="2">
    <source>
        <dbReference type="ARBA" id="ARBA00023015"/>
    </source>
</evidence>
<dbReference type="InterPro" id="IPR000847">
    <property type="entry name" value="LysR_HTH_N"/>
</dbReference>
<dbReference type="InterPro" id="IPR036388">
    <property type="entry name" value="WH-like_DNA-bd_sf"/>
</dbReference>
<dbReference type="SUPFAM" id="SSF53850">
    <property type="entry name" value="Periplasmic binding protein-like II"/>
    <property type="match status" value="1"/>
</dbReference>
<keyword evidence="7" id="KW-1185">Reference proteome</keyword>
<evidence type="ECO:0000256" key="4">
    <source>
        <dbReference type="ARBA" id="ARBA00023163"/>
    </source>
</evidence>
<evidence type="ECO:0000256" key="3">
    <source>
        <dbReference type="ARBA" id="ARBA00023125"/>
    </source>
</evidence>
<keyword evidence="2" id="KW-0805">Transcription regulation</keyword>
<dbReference type="InterPro" id="IPR050950">
    <property type="entry name" value="HTH-type_LysR_regulators"/>
</dbReference>
<dbReference type="SUPFAM" id="SSF46785">
    <property type="entry name" value="Winged helix' DNA-binding domain"/>
    <property type="match status" value="1"/>
</dbReference>
<dbReference type="EMBL" id="JACSQU010000001">
    <property type="protein sequence ID" value="MBD7939969.1"/>
    <property type="molecule type" value="Genomic_DNA"/>
</dbReference>
<dbReference type="Gene3D" id="3.40.190.290">
    <property type="match status" value="1"/>
</dbReference>
<dbReference type="PRINTS" id="PR00039">
    <property type="entry name" value="HTHLYSR"/>
</dbReference>
<evidence type="ECO:0000256" key="1">
    <source>
        <dbReference type="ARBA" id="ARBA00009437"/>
    </source>
</evidence>
<dbReference type="RefSeq" id="WP_191742458.1">
    <property type="nucleotide sequence ID" value="NZ_JACSQU010000001.1"/>
</dbReference>
<dbReference type="PANTHER" id="PTHR30419">
    <property type="entry name" value="HTH-TYPE TRANSCRIPTIONAL REGULATOR YBHD"/>
    <property type="match status" value="1"/>
</dbReference>
<sequence length="325" mass="35779">MTRIDPQRLLRLAVLIKEGSFRKAADTLGITQPALSQSIAQLEDEVGVQLITRSARGVQPTVYGEALYGHARIIDSELVRATQQIQNLFAGSSGSLLIGSPTGGGIFIVAQAICGFMSARSDVNMRIIENVQVEELISQLHDRTIDLVVCPKLPEIALRGARAIRLLQTKRVLCVRKNHPMADDLSIENLKDYSFVCPPDDMGILSDIKSVFSLSGQPIPSRLIISNSISLAKDIVLNSDAFTIISDISALRESGSELICKEMPSSRSSWYYFVCRPEYIATEPVRAFLGEFITVCEQWGLPVHSDAVHYQKFGRAPRDSSTSQE</sequence>
<dbReference type="InterPro" id="IPR005119">
    <property type="entry name" value="LysR_subst-bd"/>
</dbReference>
<feature type="domain" description="HTH lysR-type" evidence="5">
    <location>
        <begin position="4"/>
        <end position="61"/>
    </location>
</feature>
<dbReference type="Pfam" id="PF03466">
    <property type="entry name" value="LysR_substrate"/>
    <property type="match status" value="1"/>
</dbReference>
<dbReference type="Gene3D" id="1.10.10.10">
    <property type="entry name" value="Winged helix-like DNA-binding domain superfamily/Winged helix DNA-binding domain"/>
    <property type="match status" value="1"/>
</dbReference>
<comment type="caution">
    <text evidence="6">The sequence shown here is derived from an EMBL/GenBank/DDBJ whole genome shotgun (WGS) entry which is preliminary data.</text>
</comment>
<evidence type="ECO:0000313" key="7">
    <source>
        <dbReference type="Proteomes" id="UP000638918"/>
    </source>
</evidence>
<organism evidence="6 7">
    <name type="scientific">Brevundimonas guildfordensis</name>
    <dbReference type="NCBI Taxonomy" id="2762241"/>
    <lineage>
        <taxon>Bacteria</taxon>
        <taxon>Pseudomonadati</taxon>
        <taxon>Pseudomonadota</taxon>
        <taxon>Alphaproteobacteria</taxon>
        <taxon>Caulobacterales</taxon>
        <taxon>Caulobacteraceae</taxon>
        <taxon>Brevundimonas</taxon>
    </lineage>
</organism>
<evidence type="ECO:0000259" key="5">
    <source>
        <dbReference type="PROSITE" id="PS50931"/>
    </source>
</evidence>
<keyword evidence="4" id="KW-0804">Transcription</keyword>
<accession>A0ABR8QWQ5</accession>
<evidence type="ECO:0000313" key="6">
    <source>
        <dbReference type="EMBL" id="MBD7939969.1"/>
    </source>
</evidence>
<reference evidence="6 7" key="1">
    <citation type="submission" date="2020-08" db="EMBL/GenBank/DDBJ databases">
        <title>A Genomic Blueprint of the Chicken Gut Microbiome.</title>
        <authorList>
            <person name="Gilroy R."/>
            <person name="Ravi A."/>
            <person name="Getino M."/>
            <person name="Pursley I."/>
            <person name="Horton D.L."/>
            <person name="Alikhan N.-F."/>
            <person name="Baker D."/>
            <person name="Gharbi K."/>
            <person name="Hall N."/>
            <person name="Watson M."/>
            <person name="Adriaenssens E.M."/>
            <person name="Foster-Nyarko E."/>
            <person name="Jarju S."/>
            <person name="Secka A."/>
            <person name="Antonio M."/>
            <person name="Oren A."/>
            <person name="Chaudhuri R."/>
            <person name="La Ragione R.M."/>
            <person name="Hildebrand F."/>
            <person name="Pallen M.J."/>
        </authorList>
    </citation>
    <scope>NUCLEOTIDE SEQUENCE [LARGE SCALE GENOMIC DNA]</scope>
    <source>
        <strain evidence="6 7">Sa3CVA3</strain>
    </source>
</reference>
<dbReference type="PANTHER" id="PTHR30419:SF8">
    <property type="entry name" value="NITROGEN ASSIMILATION TRANSCRIPTIONAL ACTIVATOR-RELATED"/>
    <property type="match status" value="1"/>
</dbReference>
<gene>
    <name evidence="6" type="ORF">H9656_01010</name>
</gene>
<protein>
    <submittedName>
        <fullName evidence="6">LysR family transcriptional regulator</fullName>
    </submittedName>
</protein>